<evidence type="ECO:0000313" key="3">
    <source>
        <dbReference type="EMBL" id="SPJ78033.1"/>
    </source>
</evidence>
<protein>
    <recommendedName>
        <fullName evidence="2">2EXR domain-containing protein</fullName>
    </recommendedName>
</protein>
<name>A0AAE8M9U1_9HYPO</name>
<proteinExistence type="predicted"/>
<accession>A0AAE8M9U1</accession>
<dbReference type="Proteomes" id="UP001187734">
    <property type="component" value="Unassembled WGS sequence"/>
</dbReference>
<dbReference type="InterPro" id="IPR045518">
    <property type="entry name" value="2EXR"/>
</dbReference>
<sequence>MTPNPSMSLQLAGIPAGGYDTTVSQDEITPQSGVSQTTDSQLPNTTVAATPKTFPRFKELPAELRKAIWELSLSQPRVFWPNDERAGKYFTGVNFAHKPPAMRQVCQESRQVSQARGGFTFGHDESIMEGLWFDYFSNILYMFCNCSREGYTIAIRNTRNVALIWPDVWVLRDLQRLKRFMVEYPKCRRILLIVASDMDPWSDMETFLIQGEIPIDYAPEDWGRLKDSLERSWRKKSALRCLGVIEAQLPKIETMVFESIYDENEVWPELSDE</sequence>
<gene>
    <name evidence="3" type="ORF">FTOL_06422</name>
</gene>
<dbReference type="Pfam" id="PF20150">
    <property type="entry name" value="2EXR"/>
    <property type="match status" value="1"/>
</dbReference>
<feature type="compositionally biased region" description="Polar residues" evidence="1">
    <location>
        <begin position="21"/>
        <end position="45"/>
    </location>
</feature>
<dbReference type="AlphaFoldDB" id="A0AAE8M9U1"/>
<dbReference type="EMBL" id="ONZP01000212">
    <property type="protein sequence ID" value="SPJ78033.1"/>
    <property type="molecule type" value="Genomic_DNA"/>
</dbReference>
<evidence type="ECO:0000256" key="1">
    <source>
        <dbReference type="SAM" id="MobiDB-lite"/>
    </source>
</evidence>
<reference evidence="3" key="1">
    <citation type="submission" date="2018-03" db="EMBL/GenBank/DDBJ databases">
        <authorList>
            <person name="Guldener U."/>
        </authorList>
    </citation>
    <scope>NUCLEOTIDE SEQUENCE</scope>
</reference>
<feature type="region of interest" description="Disordered" evidence="1">
    <location>
        <begin position="1"/>
        <end position="45"/>
    </location>
</feature>
<dbReference type="PANTHER" id="PTHR35910:SF6">
    <property type="entry name" value="2EXR DOMAIN-CONTAINING PROTEIN"/>
    <property type="match status" value="1"/>
</dbReference>
<comment type="caution">
    <text evidence="3">The sequence shown here is derived from an EMBL/GenBank/DDBJ whole genome shotgun (WGS) entry which is preliminary data.</text>
</comment>
<evidence type="ECO:0000259" key="2">
    <source>
        <dbReference type="Pfam" id="PF20150"/>
    </source>
</evidence>
<evidence type="ECO:0000313" key="4">
    <source>
        <dbReference type="Proteomes" id="UP001187734"/>
    </source>
</evidence>
<dbReference type="PANTHER" id="PTHR35910">
    <property type="entry name" value="2EXR DOMAIN-CONTAINING PROTEIN"/>
    <property type="match status" value="1"/>
</dbReference>
<keyword evidence="4" id="KW-1185">Reference proteome</keyword>
<feature type="domain" description="2EXR" evidence="2">
    <location>
        <begin position="54"/>
        <end position="135"/>
    </location>
</feature>
<organism evidence="3 4">
    <name type="scientific">Fusarium torulosum</name>
    <dbReference type="NCBI Taxonomy" id="33205"/>
    <lineage>
        <taxon>Eukaryota</taxon>
        <taxon>Fungi</taxon>
        <taxon>Dikarya</taxon>
        <taxon>Ascomycota</taxon>
        <taxon>Pezizomycotina</taxon>
        <taxon>Sordariomycetes</taxon>
        <taxon>Hypocreomycetidae</taxon>
        <taxon>Hypocreales</taxon>
        <taxon>Nectriaceae</taxon>
        <taxon>Fusarium</taxon>
    </lineage>
</organism>